<dbReference type="InterPro" id="IPR021339">
    <property type="entry name" value="DUF2956"/>
</dbReference>
<evidence type="ECO:0000256" key="1">
    <source>
        <dbReference type="SAM" id="MobiDB-lite"/>
    </source>
</evidence>
<evidence type="ECO:0000313" key="4">
    <source>
        <dbReference type="Proteomes" id="UP000195963"/>
    </source>
</evidence>
<feature type="transmembrane region" description="Helical" evidence="2">
    <location>
        <begin position="95"/>
        <end position="114"/>
    </location>
</feature>
<keyword evidence="2" id="KW-0812">Transmembrane</keyword>
<sequence length="118" mass="13442">MTTIKKQPAPSAETQIEALRVAKATQKEGQTKEQTKLIAQGIQKGIEQYKKQQKAKARERDKLKKKHAQSKNTQPEIAATTTPAANPNIIYKQHWLPWTITLVSWIGFGLYFVYTHPQ</sequence>
<proteinExistence type="predicted"/>
<reference evidence="4" key="1">
    <citation type="submission" date="2017-06" db="EMBL/GenBank/DDBJ databases">
        <authorList>
            <person name="Rodrigo-Torres L."/>
            <person name="Arahal R.D."/>
            <person name="Lucena T."/>
        </authorList>
    </citation>
    <scope>NUCLEOTIDE SEQUENCE [LARGE SCALE GENOMIC DNA]</scope>
    <source>
        <strain evidence="4">CECT 9190</strain>
    </source>
</reference>
<evidence type="ECO:0008006" key="5">
    <source>
        <dbReference type="Google" id="ProtNLM"/>
    </source>
</evidence>
<keyword evidence="2" id="KW-0472">Membrane</keyword>
<dbReference type="EMBL" id="FYAK01000001">
    <property type="protein sequence ID" value="SMY33294.1"/>
    <property type="molecule type" value="Genomic_DNA"/>
</dbReference>
<keyword evidence="2" id="KW-1133">Transmembrane helix</keyword>
<name>A0A1Y6M9T1_9GAMM</name>
<dbReference type="RefSeq" id="WP_370738741.1">
    <property type="nucleotide sequence ID" value="NZ_FYAK01000001.1"/>
</dbReference>
<evidence type="ECO:0000256" key="2">
    <source>
        <dbReference type="SAM" id="Phobius"/>
    </source>
</evidence>
<protein>
    <recommendedName>
        <fullName evidence="5">DUF2956 domain-containing protein</fullName>
    </recommendedName>
</protein>
<dbReference type="Proteomes" id="UP000195963">
    <property type="component" value="Unassembled WGS sequence"/>
</dbReference>
<feature type="region of interest" description="Disordered" evidence="1">
    <location>
        <begin position="49"/>
        <end position="80"/>
    </location>
</feature>
<dbReference type="AlphaFoldDB" id="A0A1Y6M9T1"/>
<gene>
    <name evidence="3" type="ORF">PMAL9190_00963</name>
</gene>
<dbReference type="Pfam" id="PF11169">
    <property type="entry name" value="DUF2956"/>
    <property type="match status" value="1"/>
</dbReference>
<keyword evidence="4" id="KW-1185">Reference proteome</keyword>
<accession>A0A1Y6M9T1</accession>
<evidence type="ECO:0000313" key="3">
    <source>
        <dbReference type="EMBL" id="SMY33294.1"/>
    </source>
</evidence>
<organism evidence="3 4">
    <name type="scientific">Photobacterium malacitanum</name>
    <dbReference type="NCBI Taxonomy" id="2204294"/>
    <lineage>
        <taxon>Bacteria</taxon>
        <taxon>Pseudomonadati</taxon>
        <taxon>Pseudomonadota</taxon>
        <taxon>Gammaproteobacteria</taxon>
        <taxon>Vibrionales</taxon>
        <taxon>Vibrionaceae</taxon>
        <taxon>Photobacterium</taxon>
    </lineage>
</organism>